<accession>A0ABU1SU82</accession>
<gene>
    <name evidence="1" type="ORF">J2W52_004152</name>
</gene>
<comment type="caution">
    <text evidence="1">The sequence shown here is derived from an EMBL/GenBank/DDBJ whole genome shotgun (WGS) entry which is preliminary data.</text>
</comment>
<keyword evidence="2" id="KW-1185">Reference proteome</keyword>
<reference evidence="1 2" key="1">
    <citation type="submission" date="2023-07" db="EMBL/GenBank/DDBJ databases">
        <title>Sorghum-associated microbial communities from plants grown in Nebraska, USA.</title>
        <authorList>
            <person name="Schachtman D."/>
        </authorList>
    </citation>
    <scope>NUCLEOTIDE SEQUENCE [LARGE SCALE GENOMIC DNA]</scope>
    <source>
        <strain evidence="1 2">3199</strain>
    </source>
</reference>
<evidence type="ECO:0000313" key="1">
    <source>
        <dbReference type="EMBL" id="MDR6902519.1"/>
    </source>
</evidence>
<evidence type="ECO:0000313" key="2">
    <source>
        <dbReference type="Proteomes" id="UP001250791"/>
    </source>
</evidence>
<sequence>MPHRAPKGSECRILAEAVLQWYSFYEVAPDDEASSTLVAAALEFFHDGYHTADDLAVRLIGTYVGIWSTKINAPTSAAIH</sequence>
<dbReference type="EMBL" id="JAVDUP010000005">
    <property type="protein sequence ID" value="MDR6902519.1"/>
    <property type="molecule type" value="Genomic_DNA"/>
</dbReference>
<dbReference type="Proteomes" id="UP001250791">
    <property type="component" value="Unassembled WGS sequence"/>
</dbReference>
<name>A0ABU1SU82_9HYPH</name>
<dbReference type="RefSeq" id="WP_210290344.1">
    <property type="nucleotide sequence ID" value="NZ_JAVDUP010000005.1"/>
</dbReference>
<organism evidence="1 2">
    <name type="scientific">Rhizobium miluonense</name>
    <dbReference type="NCBI Taxonomy" id="411945"/>
    <lineage>
        <taxon>Bacteria</taxon>
        <taxon>Pseudomonadati</taxon>
        <taxon>Pseudomonadota</taxon>
        <taxon>Alphaproteobacteria</taxon>
        <taxon>Hyphomicrobiales</taxon>
        <taxon>Rhizobiaceae</taxon>
        <taxon>Rhizobium/Agrobacterium group</taxon>
        <taxon>Rhizobium</taxon>
    </lineage>
</organism>
<protein>
    <submittedName>
        <fullName evidence="1">Uncharacterized protein</fullName>
    </submittedName>
</protein>
<proteinExistence type="predicted"/>